<dbReference type="SUPFAM" id="SSF53448">
    <property type="entry name" value="Nucleotide-diphospho-sugar transferases"/>
    <property type="match status" value="1"/>
</dbReference>
<dbReference type="InterPro" id="IPR029044">
    <property type="entry name" value="Nucleotide-diphossugar_trans"/>
</dbReference>
<dbReference type="STRING" id="396268.IV45_GL000582"/>
<gene>
    <name evidence="2" type="ORF">IV45_GL000582</name>
</gene>
<name>A0A0R2I009_9LACO</name>
<dbReference type="Pfam" id="PF13712">
    <property type="entry name" value="Glyco_tranf_2_5"/>
    <property type="match status" value="1"/>
</dbReference>
<organism evidence="2 3">
    <name type="scientific">Limosilactobacillus secaliphilus</name>
    <dbReference type="NCBI Taxonomy" id="396268"/>
    <lineage>
        <taxon>Bacteria</taxon>
        <taxon>Bacillati</taxon>
        <taxon>Bacillota</taxon>
        <taxon>Bacilli</taxon>
        <taxon>Lactobacillales</taxon>
        <taxon>Lactobacillaceae</taxon>
        <taxon>Limosilactobacillus</taxon>
    </lineage>
</organism>
<dbReference type="EMBL" id="JQBW01000010">
    <property type="protein sequence ID" value="KRN58139.1"/>
    <property type="molecule type" value="Genomic_DNA"/>
</dbReference>
<evidence type="ECO:0000259" key="1">
    <source>
        <dbReference type="Pfam" id="PF13712"/>
    </source>
</evidence>
<proteinExistence type="predicted"/>
<dbReference type="PATRIC" id="fig|396268.3.peg.590"/>
<sequence>MMESNLFSLITIVNKENVYEDFKNNLRTQKGVNYELIKVNNDHNQFSSAREAYNHAFKKSHGNYVVFLHPDMRFLDKYALRDVLDQVTKLPNLGVAGISGCLFKLHHHKSTVVSTIVHGDPAHRFGQAIKQPTKVQTVDECLFVMDRDFCQQHPFSDIDGWHMYAVEQCLVALLNGKVNYVVPCRMWHRSTGFSENWQYIQTGKEIVRRYGKHFSSINTTVTTWNTRSKLSLLLIAPLKLVKHTLWRKLHLA</sequence>
<dbReference type="Proteomes" id="UP000050934">
    <property type="component" value="Unassembled WGS sequence"/>
</dbReference>
<dbReference type="AlphaFoldDB" id="A0A0R2I009"/>
<dbReference type="RefSeq" id="WP_057741286.1">
    <property type="nucleotide sequence ID" value="NZ_JQBW01000010.1"/>
</dbReference>
<dbReference type="OrthoDB" id="176403at2"/>
<accession>A0A0R2I009</accession>
<comment type="caution">
    <text evidence="2">The sequence shown here is derived from an EMBL/GenBank/DDBJ whole genome shotgun (WGS) entry which is preliminary data.</text>
</comment>
<reference evidence="2 3" key="1">
    <citation type="journal article" date="2015" name="Genome Announc.">
        <title>Expanding the biotechnology potential of lactobacilli through comparative genomics of 213 strains and associated genera.</title>
        <authorList>
            <person name="Sun Z."/>
            <person name="Harris H.M."/>
            <person name="McCann A."/>
            <person name="Guo C."/>
            <person name="Argimon S."/>
            <person name="Zhang W."/>
            <person name="Yang X."/>
            <person name="Jeffery I.B."/>
            <person name="Cooney J.C."/>
            <person name="Kagawa T.F."/>
            <person name="Liu W."/>
            <person name="Song Y."/>
            <person name="Salvetti E."/>
            <person name="Wrobel A."/>
            <person name="Rasinkangas P."/>
            <person name="Parkhill J."/>
            <person name="Rea M.C."/>
            <person name="O'Sullivan O."/>
            <person name="Ritari J."/>
            <person name="Douillard F.P."/>
            <person name="Paul Ross R."/>
            <person name="Yang R."/>
            <person name="Briner A.E."/>
            <person name="Felis G.E."/>
            <person name="de Vos W.M."/>
            <person name="Barrangou R."/>
            <person name="Klaenhammer T.R."/>
            <person name="Caufield P.W."/>
            <person name="Cui Y."/>
            <person name="Zhang H."/>
            <person name="O'Toole P.W."/>
        </authorList>
    </citation>
    <scope>NUCLEOTIDE SEQUENCE [LARGE SCALE GENOMIC DNA]</scope>
    <source>
        <strain evidence="2 3">DSM 17896</strain>
    </source>
</reference>
<feature type="domain" description="Streptomycin biosynthesis protein StrF" evidence="1">
    <location>
        <begin position="9"/>
        <end position="184"/>
    </location>
</feature>
<evidence type="ECO:0000313" key="3">
    <source>
        <dbReference type="Proteomes" id="UP000050934"/>
    </source>
</evidence>
<protein>
    <recommendedName>
        <fullName evidence="1">Streptomycin biosynthesis protein StrF domain-containing protein</fullName>
    </recommendedName>
</protein>
<evidence type="ECO:0000313" key="2">
    <source>
        <dbReference type="EMBL" id="KRN58139.1"/>
    </source>
</evidence>
<keyword evidence="3" id="KW-1185">Reference proteome</keyword>
<dbReference type="Gene3D" id="3.90.550.10">
    <property type="entry name" value="Spore Coat Polysaccharide Biosynthesis Protein SpsA, Chain A"/>
    <property type="match status" value="1"/>
</dbReference>
<dbReference type="InterPro" id="IPR059123">
    <property type="entry name" value="StrF_dom"/>
</dbReference>